<dbReference type="PANTHER" id="PTHR30244">
    <property type="entry name" value="TRANSAMINASE"/>
    <property type="match status" value="1"/>
</dbReference>
<dbReference type="EMBL" id="UOFP01000146">
    <property type="protein sequence ID" value="VAW86559.1"/>
    <property type="molecule type" value="Genomic_DNA"/>
</dbReference>
<name>A0A3B0ZJU4_9ZZZZ</name>
<dbReference type="Pfam" id="PF01041">
    <property type="entry name" value="DegT_DnrJ_EryC1"/>
    <property type="match status" value="1"/>
</dbReference>
<evidence type="ECO:0000313" key="1">
    <source>
        <dbReference type="EMBL" id="VAW86559.1"/>
    </source>
</evidence>
<dbReference type="Gene3D" id="3.40.640.10">
    <property type="entry name" value="Type I PLP-dependent aspartate aminotransferase-like (Major domain)"/>
    <property type="match status" value="1"/>
</dbReference>
<dbReference type="PANTHER" id="PTHR30244:SF34">
    <property type="entry name" value="DTDP-4-AMINO-4,6-DIDEOXYGALACTOSE TRANSAMINASE"/>
    <property type="match status" value="1"/>
</dbReference>
<dbReference type="AlphaFoldDB" id="A0A3B0ZJU4"/>
<keyword evidence="1" id="KW-0032">Aminotransferase</keyword>
<dbReference type="InterPro" id="IPR000653">
    <property type="entry name" value="DegT/StrS_aminotransferase"/>
</dbReference>
<dbReference type="InterPro" id="IPR015421">
    <property type="entry name" value="PyrdxlP-dep_Trfase_major"/>
</dbReference>
<dbReference type="GO" id="GO:0000271">
    <property type="term" value="P:polysaccharide biosynthetic process"/>
    <property type="evidence" value="ECO:0007669"/>
    <property type="project" value="TreeGrafter"/>
</dbReference>
<organism evidence="1">
    <name type="scientific">hydrothermal vent metagenome</name>
    <dbReference type="NCBI Taxonomy" id="652676"/>
    <lineage>
        <taxon>unclassified sequences</taxon>
        <taxon>metagenomes</taxon>
        <taxon>ecological metagenomes</taxon>
    </lineage>
</organism>
<dbReference type="InterPro" id="IPR015424">
    <property type="entry name" value="PyrdxlP-dep_Trfase"/>
</dbReference>
<accession>A0A3B0ZJU4</accession>
<gene>
    <name evidence="1" type="ORF">MNBD_GAMMA18-1110</name>
</gene>
<dbReference type="GO" id="GO:0030170">
    <property type="term" value="F:pyridoxal phosphate binding"/>
    <property type="evidence" value="ECO:0007669"/>
    <property type="project" value="TreeGrafter"/>
</dbReference>
<dbReference type="GO" id="GO:0008483">
    <property type="term" value="F:transaminase activity"/>
    <property type="evidence" value="ECO:0007669"/>
    <property type="project" value="UniProtKB-KW"/>
</dbReference>
<protein>
    <submittedName>
        <fullName evidence="1">Aminotransferase, DegT/DnrJ/EryC1/StrS family</fullName>
    </submittedName>
</protein>
<keyword evidence="1" id="KW-0808">Transferase</keyword>
<sequence length="236" mass="25064">MIPYAKQSIDESDIEAVCEVLRSDFLTTGPTIELFENVLSRRVGMPHAVALNSGTAALHAALVAIGIGPGDEVIVPPITFVATANAVIYCGATPVFSDVDPDTLLLDPQQVEQNITTATRAIIAVDYAGQPADYPALRAIADCHGLILIADACHSLGAELNGTPVGALADLTIFSFHPVKPITAGEGGMVITHNPQYAERMVRFRSHGIDKDHNLRAALNSWEYDMTELGHTQPGG</sequence>
<proteinExistence type="predicted"/>
<dbReference type="CDD" id="cd00616">
    <property type="entry name" value="AHBA_syn"/>
    <property type="match status" value="1"/>
</dbReference>
<dbReference type="SUPFAM" id="SSF53383">
    <property type="entry name" value="PLP-dependent transferases"/>
    <property type="match status" value="1"/>
</dbReference>
<reference evidence="1" key="1">
    <citation type="submission" date="2018-06" db="EMBL/GenBank/DDBJ databases">
        <authorList>
            <person name="Zhirakovskaya E."/>
        </authorList>
    </citation>
    <scope>NUCLEOTIDE SEQUENCE</scope>
</reference>